<dbReference type="InterPro" id="IPR013786">
    <property type="entry name" value="AcylCoA_DH/ox_N"/>
</dbReference>
<feature type="domain" description="Acyl-CoA dehydrogenase/oxidase C-terminal" evidence="7">
    <location>
        <begin position="226"/>
        <end position="372"/>
    </location>
</feature>
<dbReference type="Pfam" id="PF02771">
    <property type="entry name" value="Acyl-CoA_dh_N"/>
    <property type="match status" value="1"/>
</dbReference>
<evidence type="ECO:0000256" key="5">
    <source>
        <dbReference type="ARBA" id="ARBA00023002"/>
    </source>
</evidence>
<evidence type="ECO:0000259" key="8">
    <source>
        <dbReference type="Pfam" id="PF02770"/>
    </source>
</evidence>
<keyword evidence="4 6" id="KW-0274">FAD</keyword>
<feature type="domain" description="Acyl-CoA dehydrogenase/oxidase N-terminal" evidence="9">
    <location>
        <begin position="6"/>
        <end position="116"/>
    </location>
</feature>
<name>A0ABR5YEQ7_9SPHN</name>
<dbReference type="InterPro" id="IPR009100">
    <property type="entry name" value="AcylCoA_DH/oxidase_NM_dom_sf"/>
</dbReference>
<evidence type="ECO:0000259" key="7">
    <source>
        <dbReference type="Pfam" id="PF00441"/>
    </source>
</evidence>
<sequence>MPLFLNEDQTMLADTAREFLGEAAPVAHLRALRDADDPTGFDRDLWAKFAEMGFTGMMVPESAGGLGLGHVEAGIVLEEIGRNLSPSPFLTTSVAAVAALAGTSSGERWLPEIAAGRTVAALAIDERAKHGDSVALRAERAGNGFRLSGTKQFVTHGHVADLILVVARTAGQADDKDGLTLFALPAGTPGMTADPRRLVYSSIAARLTFDNVMVDGDAVVGAVDDGGTALARLLGAARTGAAAESLGVGDGAATRTLDYLRQRKQFGQTIGSFQALQHRAAHLYCELEVARAAVLKAQQLLDQGSPDADLAVSVAKAMTGIATTLSVQEAVQMHGGIGMTDAADIGFFMKRARVLTEMFGDIGYHTDRVARAGGY</sequence>
<reference evidence="11" key="1">
    <citation type="submission" date="2016-01" db="EMBL/GenBank/DDBJ databases">
        <title>Draft genome of Chromobacterium sp. F49.</title>
        <authorList>
            <person name="Hong K.W."/>
        </authorList>
    </citation>
    <scope>NUCLEOTIDE SEQUENCE [LARGE SCALE GENOMIC DNA]</scope>
    <source>
        <strain evidence="11">CN3</strain>
    </source>
</reference>
<keyword evidence="3 6" id="KW-0285">Flavoprotein</keyword>
<evidence type="ECO:0000256" key="6">
    <source>
        <dbReference type="RuleBase" id="RU362125"/>
    </source>
</evidence>
<evidence type="ECO:0000256" key="4">
    <source>
        <dbReference type="ARBA" id="ARBA00022827"/>
    </source>
</evidence>
<dbReference type="InterPro" id="IPR036250">
    <property type="entry name" value="AcylCo_DH-like_C"/>
</dbReference>
<dbReference type="InterPro" id="IPR006091">
    <property type="entry name" value="Acyl-CoA_Oxase/DH_mid-dom"/>
</dbReference>
<comment type="caution">
    <text evidence="10">The sequence shown here is derived from an EMBL/GenBank/DDBJ whole genome shotgun (WGS) entry which is preliminary data.</text>
</comment>
<dbReference type="Pfam" id="PF02770">
    <property type="entry name" value="Acyl-CoA_dh_M"/>
    <property type="match status" value="1"/>
</dbReference>
<organism evidence="10 11">
    <name type="scientific">Sphingomonas hankookensis</name>
    <dbReference type="NCBI Taxonomy" id="563996"/>
    <lineage>
        <taxon>Bacteria</taxon>
        <taxon>Pseudomonadati</taxon>
        <taxon>Pseudomonadota</taxon>
        <taxon>Alphaproteobacteria</taxon>
        <taxon>Sphingomonadales</taxon>
        <taxon>Sphingomonadaceae</taxon>
        <taxon>Sphingomonas</taxon>
    </lineage>
</organism>
<accession>A0ABR5YEQ7</accession>
<dbReference type="Pfam" id="PF00441">
    <property type="entry name" value="Acyl-CoA_dh_1"/>
    <property type="match status" value="1"/>
</dbReference>
<dbReference type="SUPFAM" id="SSF56645">
    <property type="entry name" value="Acyl-CoA dehydrogenase NM domain-like"/>
    <property type="match status" value="1"/>
</dbReference>
<dbReference type="InterPro" id="IPR046373">
    <property type="entry name" value="Acyl-CoA_Oxase/DH_mid-dom_sf"/>
</dbReference>
<protein>
    <submittedName>
        <fullName evidence="10">Acyl-CoA dehydrogenase</fullName>
    </submittedName>
</protein>
<keyword evidence="5 6" id="KW-0560">Oxidoreductase</keyword>
<evidence type="ECO:0000313" key="10">
    <source>
        <dbReference type="EMBL" id="KZE17263.1"/>
    </source>
</evidence>
<comment type="cofactor">
    <cofactor evidence="1 6">
        <name>FAD</name>
        <dbReference type="ChEBI" id="CHEBI:57692"/>
    </cofactor>
</comment>
<comment type="similarity">
    <text evidence="2 6">Belongs to the acyl-CoA dehydrogenase family.</text>
</comment>
<dbReference type="PANTHER" id="PTHR43884">
    <property type="entry name" value="ACYL-COA DEHYDROGENASE"/>
    <property type="match status" value="1"/>
</dbReference>
<evidence type="ECO:0000313" key="11">
    <source>
        <dbReference type="Proteomes" id="UP000076609"/>
    </source>
</evidence>
<dbReference type="InterPro" id="IPR009075">
    <property type="entry name" value="AcylCo_DH/oxidase_C"/>
</dbReference>
<dbReference type="SUPFAM" id="SSF47203">
    <property type="entry name" value="Acyl-CoA dehydrogenase C-terminal domain-like"/>
    <property type="match status" value="1"/>
</dbReference>
<evidence type="ECO:0000256" key="3">
    <source>
        <dbReference type="ARBA" id="ARBA00022630"/>
    </source>
</evidence>
<dbReference type="Gene3D" id="1.20.140.10">
    <property type="entry name" value="Butyryl-CoA Dehydrogenase, subunit A, domain 3"/>
    <property type="match status" value="1"/>
</dbReference>
<feature type="domain" description="Acyl-CoA oxidase/dehydrogenase middle" evidence="8">
    <location>
        <begin position="138"/>
        <end position="212"/>
    </location>
</feature>
<dbReference type="Gene3D" id="1.10.540.10">
    <property type="entry name" value="Acyl-CoA dehydrogenase/oxidase, N-terminal domain"/>
    <property type="match status" value="1"/>
</dbReference>
<dbReference type="Proteomes" id="UP000076609">
    <property type="component" value="Unassembled WGS sequence"/>
</dbReference>
<dbReference type="RefSeq" id="WP_066689114.1">
    <property type="nucleotide sequence ID" value="NZ_LQQO01000006.1"/>
</dbReference>
<evidence type="ECO:0000259" key="9">
    <source>
        <dbReference type="Pfam" id="PF02771"/>
    </source>
</evidence>
<evidence type="ECO:0000256" key="1">
    <source>
        <dbReference type="ARBA" id="ARBA00001974"/>
    </source>
</evidence>
<evidence type="ECO:0000256" key="2">
    <source>
        <dbReference type="ARBA" id="ARBA00009347"/>
    </source>
</evidence>
<keyword evidence="11" id="KW-1185">Reference proteome</keyword>
<dbReference type="CDD" id="cd00567">
    <property type="entry name" value="ACAD"/>
    <property type="match status" value="1"/>
</dbReference>
<dbReference type="PANTHER" id="PTHR43884:SF20">
    <property type="entry name" value="ACYL-COA DEHYDROGENASE FADE28"/>
    <property type="match status" value="1"/>
</dbReference>
<dbReference type="InterPro" id="IPR037069">
    <property type="entry name" value="AcylCoA_DH/ox_N_sf"/>
</dbReference>
<proteinExistence type="inferred from homology"/>
<gene>
    <name evidence="10" type="ORF">AVT10_11215</name>
</gene>
<dbReference type="Gene3D" id="2.40.110.10">
    <property type="entry name" value="Butyryl-CoA Dehydrogenase, subunit A, domain 2"/>
    <property type="match status" value="1"/>
</dbReference>
<dbReference type="EMBL" id="LQQO01000006">
    <property type="protein sequence ID" value="KZE17263.1"/>
    <property type="molecule type" value="Genomic_DNA"/>
</dbReference>